<dbReference type="SUPFAM" id="SSF56784">
    <property type="entry name" value="HAD-like"/>
    <property type="match status" value="1"/>
</dbReference>
<evidence type="ECO:0000313" key="2">
    <source>
        <dbReference type="Proteomes" id="UP001597182"/>
    </source>
</evidence>
<protein>
    <submittedName>
        <fullName evidence="1">HAD family hydrolase</fullName>
    </submittedName>
</protein>
<dbReference type="InterPro" id="IPR024197">
    <property type="entry name" value="TPP-like"/>
</dbReference>
<sequence length="284" mass="29402">MTRPRPVVCLDLDRTIIYSAAALRLDAARTSGPALCCVETYDGAPSSFMTERAATTLVRLAEVAHVVPVTTRTRAQLARVRLPGPPPGLAVAGNGGHLLVDGEPDPRWAALVRSRLAGVAPLAEVTARIGPGGGFLRSVRAADGLFVYAVVDRAALPAGWVEDLAGWCEPRGWRVSLQGRKVYAVPHPLTKSAAAAEVRARCGDGPLFAAGDSLLDADLLEHADAAIRPAHGELAAAGWTLPHVAVTTRHGGAAGEQVLAAALAWASAACAPDPSLFTRTTTGA</sequence>
<name>A0ABW3VT26_9PSEU</name>
<keyword evidence="1" id="KW-0378">Hydrolase</keyword>
<dbReference type="EMBL" id="JBHTMB010000324">
    <property type="protein sequence ID" value="MFD1237990.1"/>
    <property type="molecule type" value="Genomic_DNA"/>
</dbReference>
<dbReference type="Gene3D" id="3.40.50.1000">
    <property type="entry name" value="HAD superfamily/HAD-like"/>
    <property type="match status" value="1"/>
</dbReference>
<dbReference type="RefSeq" id="WP_346092018.1">
    <property type="nucleotide sequence ID" value="NZ_BAABKS010000050.1"/>
</dbReference>
<dbReference type="Proteomes" id="UP001597182">
    <property type="component" value="Unassembled WGS sequence"/>
</dbReference>
<dbReference type="InterPro" id="IPR023214">
    <property type="entry name" value="HAD_sf"/>
</dbReference>
<proteinExistence type="predicted"/>
<evidence type="ECO:0000313" key="1">
    <source>
        <dbReference type="EMBL" id="MFD1237990.1"/>
    </source>
</evidence>
<dbReference type="PIRSF" id="PIRSF030802">
    <property type="entry name" value="UCP030802"/>
    <property type="match status" value="1"/>
</dbReference>
<accession>A0ABW3VT26</accession>
<organism evidence="1 2">
    <name type="scientific">Pseudonocardia benzenivorans</name>
    <dbReference type="NCBI Taxonomy" id="228005"/>
    <lineage>
        <taxon>Bacteria</taxon>
        <taxon>Bacillati</taxon>
        <taxon>Actinomycetota</taxon>
        <taxon>Actinomycetes</taxon>
        <taxon>Pseudonocardiales</taxon>
        <taxon>Pseudonocardiaceae</taxon>
        <taxon>Pseudonocardia</taxon>
    </lineage>
</organism>
<dbReference type="InterPro" id="IPR036412">
    <property type="entry name" value="HAD-like_sf"/>
</dbReference>
<dbReference type="GO" id="GO:0016787">
    <property type="term" value="F:hydrolase activity"/>
    <property type="evidence" value="ECO:0007669"/>
    <property type="project" value="UniProtKB-KW"/>
</dbReference>
<comment type="caution">
    <text evidence="1">The sequence shown here is derived from an EMBL/GenBank/DDBJ whole genome shotgun (WGS) entry which is preliminary data.</text>
</comment>
<gene>
    <name evidence="1" type="ORF">ACFQ34_32295</name>
</gene>
<keyword evidence="2" id="KW-1185">Reference proteome</keyword>
<reference evidence="2" key="1">
    <citation type="journal article" date="2019" name="Int. J. Syst. Evol. Microbiol.">
        <title>The Global Catalogue of Microorganisms (GCM) 10K type strain sequencing project: providing services to taxonomists for standard genome sequencing and annotation.</title>
        <authorList>
            <consortium name="The Broad Institute Genomics Platform"/>
            <consortium name="The Broad Institute Genome Sequencing Center for Infectious Disease"/>
            <person name="Wu L."/>
            <person name="Ma J."/>
        </authorList>
    </citation>
    <scope>NUCLEOTIDE SEQUENCE [LARGE SCALE GENOMIC DNA]</scope>
    <source>
        <strain evidence="2">CCUG 49018</strain>
    </source>
</reference>